<keyword evidence="9" id="KW-1185">Reference proteome</keyword>
<feature type="binding site" evidence="5">
    <location>
        <position position="116"/>
    </location>
    <ligand>
        <name>ATP</name>
        <dbReference type="ChEBI" id="CHEBI:30616"/>
    </ligand>
</feature>
<evidence type="ECO:0000256" key="5">
    <source>
        <dbReference type="PROSITE-ProRule" id="PRU10141"/>
    </source>
</evidence>
<gene>
    <name evidence="8" type="ORF">PPSIR1_38019</name>
</gene>
<feature type="region of interest" description="Disordered" evidence="6">
    <location>
        <begin position="1"/>
        <end position="25"/>
    </location>
</feature>
<keyword evidence="2 5" id="KW-0547">Nucleotide-binding</keyword>
<dbReference type="Proteomes" id="UP000005801">
    <property type="component" value="Unassembled WGS sequence"/>
</dbReference>
<dbReference type="InterPro" id="IPR000719">
    <property type="entry name" value="Prot_kinase_dom"/>
</dbReference>
<dbReference type="PROSITE" id="PS00107">
    <property type="entry name" value="PROTEIN_KINASE_ATP"/>
    <property type="match status" value="1"/>
</dbReference>
<evidence type="ECO:0000313" key="9">
    <source>
        <dbReference type="Proteomes" id="UP000005801"/>
    </source>
</evidence>
<dbReference type="AlphaFoldDB" id="A6G9P3"/>
<dbReference type="Gene3D" id="1.10.510.10">
    <property type="entry name" value="Transferase(Phosphotransferase) domain 1"/>
    <property type="match status" value="1"/>
</dbReference>
<dbReference type="InterPro" id="IPR011009">
    <property type="entry name" value="Kinase-like_dom_sf"/>
</dbReference>
<organism evidence="8 9">
    <name type="scientific">Plesiocystis pacifica SIR-1</name>
    <dbReference type="NCBI Taxonomy" id="391625"/>
    <lineage>
        <taxon>Bacteria</taxon>
        <taxon>Pseudomonadati</taxon>
        <taxon>Myxococcota</taxon>
        <taxon>Polyangia</taxon>
        <taxon>Nannocystales</taxon>
        <taxon>Nannocystaceae</taxon>
        <taxon>Plesiocystis</taxon>
    </lineage>
</organism>
<reference evidence="8 9" key="1">
    <citation type="submission" date="2007-06" db="EMBL/GenBank/DDBJ databases">
        <authorList>
            <person name="Shimkets L."/>
            <person name="Ferriera S."/>
            <person name="Johnson J."/>
            <person name="Kravitz S."/>
            <person name="Beeson K."/>
            <person name="Sutton G."/>
            <person name="Rogers Y.-H."/>
            <person name="Friedman R."/>
            <person name="Frazier M."/>
            <person name="Venter J.C."/>
        </authorList>
    </citation>
    <scope>NUCLEOTIDE SEQUENCE [LARGE SCALE GENOMIC DNA]</scope>
    <source>
        <strain evidence="8 9">SIR-1</strain>
    </source>
</reference>
<dbReference type="STRING" id="391625.PPSIR1_38019"/>
<evidence type="ECO:0000259" key="7">
    <source>
        <dbReference type="PROSITE" id="PS50011"/>
    </source>
</evidence>
<name>A6G9P3_9BACT</name>
<evidence type="ECO:0000256" key="6">
    <source>
        <dbReference type="SAM" id="MobiDB-lite"/>
    </source>
</evidence>
<dbReference type="eggNOG" id="COG0515">
    <property type="taxonomic scope" value="Bacteria"/>
</dbReference>
<proteinExistence type="predicted"/>
<feature type="compositionally biased region" description="Basic and acidic residues" evidence="6">
    <location>
        <begin position="15"/>
        <end position="25"/>
    </location>
</feature>
<accession>A6G9P3</accession>
<evidence type="ECO:0000256" key="3">
    <source>
        <dbReference type="ARBA" id="ARBA00022777"/>
    </source>
</evidence>
<dbReference type="InterPro" id="IPR008271">
    <property type="entry name" value="Ser/Thr_kinase_AS"/>
</dbReference>
<dbReference type="PROSITE" id="PS00108">
    <property type="entry name" value="PROTEIN_KINASE_ST"/>
    <property type="match status" value="1"/>
</dbReference>
<dbReference type="Pfam" id="PF00069">
    <property type="entry name" value="Pkinase"/>
    <property type="match status" value="1"/>
</dbReference>
<dbReference type="GO" id="GO:0005524">
    <property type="term" value="F:ATP binding"/>
    <property type="evidence" value="ECO:0007669"/>
    <property type="project" value="UniProtKB-UniRule"/>
</dbReference>
<dbReference type="EMBL" id="ABCS01000046">
    <property type="protein sequence ID" value="EDM77437.1"/>
    <property type="molecule type" value="Genomic_DNA"/>
</dbReference>
<dbReference type="CDD" id="cd14014">
    <property type="entry name" value="STKc_PknB_like"/>
    <property type="match status" value="1"/>
</dbReference>
<dbReference type="PROSITE" id="PS50011">
    <property type="entry name" value="PROTEIN_KINASE_DOM"/>
    <property type="match status" value="1"/>
</dbReference>
<keyword evidence="4 5" id="KW-0067">ATP-binding</keyword>
<sequence length="472" mass="52091">MVGTQSFTMVQLPMEGDRHDREPAPDAERLREYARSVGADVQELEDALAFEGEAEVLSLVEEFERARLWRRLRADTLSQEVLAGGRYRLERRIGAGSGGTVFEAFDVEFARKVAVKVMPLGDREVEDREAKALAALDHPNVVSIFDHGRREDCRWLVLELLDGPPLRGWATGKPAKEVLARYLEAGEGLEAAHRRGLVHRDFKPGNVMLHAEGRAVVTDFGLARGLESLRAEAGEHEALIGSGTLEYMPRERLMGAAGDERSDQFAFCVALWEALAGVHPFGLAPELDEQLAALAGPPRGRRRVPRRLRAPLERGLASLPGDRWPTMARLLEALRGAERPRLGLWAGSALVLALLVGGLGAAVTSAPEFQIHEDPVSDTDEAIREIRKGVAKHDGDAVLQGLRSGYTAAKREGRRADFRDLAMEVAPKLEEQGERDVAIYALHVAIRFCQDLKDEQSLSHAQSQFERLTNQP</sequence>
<keyword evidence="3 8" id="KW-0418">Kinase</keyword>
<evidence type="ECO:0000256" key="2">
    <source>
        <dbReference type="ARBA" id="ARBA00022741"/>
    </source>
</evidence>
<protein>
    <submittedName>
        <fullName evidence="8">Serine/threonine kinase family protein</fullName>
    </submittedName>
</protein>
<evidence type="ECO:0000313" key="8">
    <source>
        <dbReference type="EMBL" id="EDM77437.1"/>
    </source>
</evidence>
<dbReference type="SUPFAM" id="SSF56112">
    <property type="entry name" value="Protein kinase-like (PK-like)"/>
    <property type="match status" value="1"/>
</dbReference>
<keyword evidence="1" id="KW-0808">Transferase</keyword>
<evidence type="ECO:0000256" key="4">
    <source>
        <dbReference type="ARBA" id="ARBA00022840"/>
    </source>
</evidence>
<evidence type="ECO:0000256" key="1">
    <source>
        <dbReference type="ARBA" id="ARBA00022679"/>
    </source>
</evidence>
<comment type="caution">
    <text evidence="8">The sequence shown here is derived from an EMBL/GenBank/DDBJ whole genome shotgun (WGS) entry which is preliminary data.</text>
</comment>
<feature type="domain" description="Protein kinase" evidence="7">
    <location>
        <begin position="87"/>
        <end position="342"/>
    </location>
</feature>
<dbReference type="PANTHER" id="PTHR43289:SF6">
    <property type="entry name" value="SERINE_THREONINE-PROTEIN KINASE NEKL-3"/>
    <property type="match status" value="1"/>
</dbReference>
<dbReference type="Gene3D" id="3.30.200.20">
    <property type="entry name" value="Phosphorylase Kinase, domain 1"/>
    <property type="match status" value="1"/>
</dbReference>
<dbReference type="PANTHER" id="PTHR43289">
    <property type="entry name" value="MITOGEN-ACTIVATED PROTEIN KINASE KINASE KINASE 20-RELATED"/>
    <property type="match status" value="1"/>
</dbReference>
<dbReference type="GO" id="GO:0004674">
    <property type="term" value="F:protein serine/threonine kinase activity"/>
    <property type="evidence" value="ECO:0007669"/>
    <property type="project" value="TreeGrafter"/>
</dbReference>
<dbReference type="InterPro" id="IPR017441">
    <property type="entry name" value="Protein_kinase_ATP_BS"/>
</dbReference>